<evidence type="ECO:0000313" key="2">
    <source>
        <dbReference type="EMBL" id="MFB0834147.1"/>
    </source>
</evidence>
<dbReference type="Gene3D" id="2.60.130.10">
    <property type="entry name" value="Aromatic compound dioxygenase"/>
    <property type="match status" value="1"/>
</dbReference>
<organism evidence="2 3">
    <name type="scientific">Arthrobacter halodurans</name>
    <dbReference type="NCBI Taxonomy" id="516699"/>
    <lineage>
        <taxon>Bacteria</taxon>
        <taxon>Bacillati</taxon>
        <taxon>Actinomycetota</taxon>
        <taxon>Actinomycetes</taxon>
        <taxon>Micrococcales</taxon>
        <taxon>Micrococcaceae</taxon>
        <taxon>Arthrobacter</taxon>
    </lineage>
</organism>
<keyword evidence="3" id="KW-1185">Reference proteome</keyword>
<feature type="compositionally biased region" description="Basic and acidic residues" evidence="1">
    <location>
        <begin position="49"/>
        <end position="89"/>
    </location>
</feature>
<sequence length="382" mass="39046">MNRQTPSAPHAPVPTTSARPGAVTTTSAPTAMTRDPLVGDAVRRVGASPEHHAADRAESRHTDHNRGEGTHPDRDRSESPHPDHDRGLEFDLRTLLSRRSAFSRRRALGAGLGGVAAAALAACAPASSGGSATAAGSSASSDGATENSGGVSSSASGAAAPASPTATRAIADCGVETPDETAGPYPGDGSNGPNVLEESGIVRSDITGSFGGGDVKRVEGLPLTLTLTILDGSNGCVPYAGAAVYAWHCDPSGKYSLYDAGYEDDNFLRGVQEADENGQVTFSTIFPGAYNGRWPHVHFEVFDSLRNINSTGQVLKVSQVALTDAACRAVYATDGYASSARSFPNTPLNGDMVFGDDGGAHQLAAMSGSVSAGYTASLNVTL</sequence>
<dbReference type="SUPFAM" id="SSF49482">
    <property type="entry name" value="Aromatic compound dioxygenase"/>
    <property type="match status" value="1"/>
</dbReference>
<accession>A0ABV4UKL2</accession>
<feature type="compositionally biased region" description="Polar residues" evidence="1">
    <location>
        <begin position="14"/>
        <end position="30"/>
    </location>
</feature>
<dbReference type="PANTHER" id="PTHR34315:SF1">
    <property type="entry name" value="INTRADIOL RING-CLEAVAGE DIOXYGENASES DOMAIN-CONTAINING PROTEIN-RELATED"/>
    <property type="match status" value="1"/>
</dbReference>
<evidence type="ECO:0000313" key="3">
    <source>
        <dbReference type="Proteomes" id="UP001575652"/>
    </source>
</evidence>
<dbReference type="InterPro" id="IPR015889">
    <property type="entry name" value="Intradiol_dOase_core"/>
</dbReference>
<dbReference type="EMBL" id="JBHDLJ010000003">
    <property type="protein sequence ID" value="MFB0834147.1"/>
    <property type="molecule type" value="Genomic_DNA"/>
</dbReference>
<dbReference type="PANTHER" id="PTHR34315">
    <property type="match status" value="1"/>
</dbReference>
<dbReference type="Proteomes" id="UP001575652">
    <property type="component" value="Unassembled WGS sequence"/>
</dbReference>
<dbReference type="InterPro" id="IPR006311">
    <property type="entry name" value="TAT_signal"/>
</dbReference>
<dbReference type="RefSeq" id="WP_373971313.1">
    <property type="nucleotide sequence ID" value="NZ_JBHDLJ010000003.1"/>
</dbReference>
<comment type="caution">
    <text evidence="2">The sequence shown here is derived from an EMBL/GenBank/DDBJ whole genome shotgun (WGS) entry which is preliminary data.</text>
</comment>
<reference evidence="2 3" key="1">
    <citation type="submission" date="2024-09" db="EMBL/GenBank/DDBJ databases">
        <authorList>
            <person name="Salinas-Garcia M.A."/>
            <person name="Prieme A."/>
        </authorList>
    </citation>
    <scope>NUCLEOTIDE SEQUENCE [LARGE SCALE GENOMIC DNA]</scope>
    <source>
        <strain evidence="2 3">DSM 21081</strain>
    </source>
</reference>
<feature type="region of interest" description="Disordered" evidence="1">
    <location>
        <begin position="126"/>
        <end position="165"/>
    </location>
</feature>
<proteinExistence type="predicted"/>
<evidence type="ECO:0000256" key="1">
    <source>
        <dbReference type="SAM" id="MobiDB-lite"/>
    </source>
</evidence>
<feature type="region of interest" description="Disordered" evidence="1">
    <location>
        <begin position="1"/>
        <end position="89"/>
    </location>
</feature>
<dbReference type="PROSITE" id="PS51318">
    <property type="entry name" value="TAT"/>
    <property type="match status" value="1"/>
</dbReference>
<gene>
    <name evidence="2" type="ORF">ACETWP_06055</name>
</gene>
<name>A0ABV4UKL2_9MICC</name>
<protein>
    <submittedName>
        <fullName evidence="2">3,4-dioxygenase subunit beta</fullName>
    </submittedName>
</protein>